<feature type="region of interest" description="Disordered" evidence="1">
    <location>
        <begin position="1"/>
        <end position="21"/>
    </location>
</feature>
<dbReference type="InParanoid" id="M4CZ08"/>
<name>M4CZ08_BRACM</name>
<accession>M4CZ08</accession>
<evidence type="ECO:0000313" key="3">
    <source>
        <dbReference type="Proteomes" id="UP000011750"/>
    </source>
</evidence>
<organism evidence="2 3">
    <name type="scientific">Brassica campestris</name>
    <name type="common">Field mustard</name>
    <dbReference type="NCBI Taxonomy" id="3711"/>
    <lineage>
        <taxon>Eukaryota</taxon>
        <taxon>Viridiplantae</taxon>
        <taxon>Streptophyta</taxon>
        <taxon>Embryophyta</taxon>
        <taxon>Tracheophyta</taxon>
        <taxon>Spermatophyta</taxon>
        <taxon>Magnoliopsida</taxon>
        <taxon>eudicotyledons</taxon>
        <taxon>Gunneridae</taxon>
        <taxon>Pentapetalae</taxon>
        <taxon>rosids</taxon>
        <taxon>malvids</taxon>
        <taxon>Brassicales</taxon>
        <taxon>Brassicaceae</taxon>
        <taxon>Brassiceae</taxon>
        <taxon>Brassica</taxon>
    </lineage>
</organism>
<feature type="compositionally biased region" description="Basic residues" evidence="1">
    <location>
        <begin position="12"/>
        <end position="21"/>
    </location>
</feature>
<protein>
    <submittedName>
        <fullName evidence="2">Uncharacterized protein</fullName>
    </submittedName>
</protein>
<keyword evidence="3" id="KW-1185">Reference proteome</keyword>
<reference evidence="2 3" key="1">
    <citation type="journal article" date="2011" name="Nat. Genet.">
        <title>The genome of the mesopolyploid crop species Brassica rapa.</title>
        <authorList>
            <consortium name="Brassica rapa Genome Sequencing Project Consortium"/>
            <person name="Wang X."/>
            <person name="Wang H."/>
            <person name="Wang J."/>
            <person name="Sun R."/>
            <person name="Wu J."/>
            <person name="Liu S."/>
            <person name="Bai Y."/>
            <person name="Mun J.H."/>
            <person name="Bancroft I."/>
            <person name="Cheng F."/>
            <person name="Huang S."/>
            <person name="Li X."/>
            <person name="Hua W."/>
            <person name="Wang J."/>
            <person name="Wang X."/>
            <person name="Freeling M."/>
            <person name="Pires J.C."/>
            <person name="Paterson A.H."/>
            <person name="Chalhoub B."/>
            <person name="Wang B."/>
            <person name="Hayward A."/>
            <person name="Sharpe A.G."/>
            <person name="Park B.S."/>
            <person name="Weisshaar B."/>
            <person name="Liu B."/>
            <person name="Li B."/>
            <person name="Liu B."/>
            <person name="Tong C."/>
            <person name="Song C."/>
            <person name="Duran C."/>
            <person name="Peng C."/>
            <person name="Geng C."/>
            <person name="Koh C."/>
            <person name="Lin C."/>
            <person name="Edwards D."/>
            <person name="Mu D."/>
            <person name="Shen D."/>
            <person name="Soumpourou E."/>
            <person name="Li F."/>
            <person name="Fraser F."/>
            <person name="Conant G."/>
            <person name="Lassalle G."/>
            <person name="King G.J."/>
            <person name="Bonnema G."/>
            <person name="Tang H."/>
            <person name="Wang H."/>
            <person name="Belcram H."/>
            <person name="Zhou H."/>
            <person name="Hirakawa H."/>
            <person name="Abe H."/>
            <person name="Guo H."/>
            <person name="Wang H."/>
            <person name="Jin H."/>
            <person name="Parkin I.A."/>
            <person name="Batley J."/>
            <person name="Kim J.S."/>
            <person name="Just J."/>
            <person name="Li J."/>
            <person name="Xu J."/>
            <person name="Deng J."/>
            <person name="Kim J.A."/>
            <person name="Li J."/>
            <person name="Yu J."/>
            <person name="Meng J."/>
            <person name="Wang J."/>
            <person name="Min J."/>
            <person name="Poulain J."/>
            <person name="Wang J."/>
            <person name="Hatakeyama K."/>
            <person name="Wu K."/>
            <person name="Wang L."/>
            <person name="Fang L."/>
            <person name="Trick M."/>
            <person name="Links M.G."/>
            <person name="Zhao M."/>
            <person name="Jin M."/>
            <person name="Ramchiary N."/>
            <person name="Drou N."/>
            <person name="Berkman P.J."/>
            <person name="Cai Q."/>
            <person name="Huang Q."/>
            <person name="Li R."/>
            <person name="Tabata S."/>
            <person name="Cheng S."/>
            <person name="Zhang S."/>
            <person name="Zhang S."/>
            <person name="Huang S."/>
            <person name="Sato S."/>
            <person name="Sun S."/>
            <person name="Kwon S.J."/>
            <person name="Choi S.R."/>
            <person name="Lee T.H."/>
            <person name="Fan W."/>
            <person name="Zhao X."/>
            <person name="Tan X."/>
            <person name="Xu X."/>
            <person name="Wang Y."/>
            <person name="Qiu Y."/>
            <person name="Yin Y."/>
            <person name="Li Y."/>
            <person name="Du Y."/>
            <person name="Liao Y."/>
            <person name="Lim Y."/>
            <person name="Narusaka Y."/>
            <person name="Wang Y."/>
            <person name="Wang Z."/>
            <person name="Li Z."/>
            <person name="Wang Z."/>
            <person name="Xiong Z."/>
            <person name="Zhang Z."/>
        </authorList>
    </citation>
    <scope>NUCLEOTIDE SEQUENCE [LARGE SCALE GENOMIC DNA]</scope>
    <source>
        <strain evidence="2 3">cv. Chiifu-401-42</strain>
    </source>
</reference>
<dbReference type="EnsemblPlants" id="Bra009455.1">
    <property type="protein sequence ID" value="Bra009455.1-P"/>
    <property type="gene ID" value="Bra009455"/>
</dbReference>
<evidence type="ECO:0000313" key="2">
    <source>
        <dbReference type="EnsemblPlants" id="Bra009455.1-P"/>
    </source>
</evidence>
<dbReference type="Gramene" id="Bra009455.1">
    <property type="protein sequence ID" value="Bra009455.1-P"/>
    <property type="gene ID" value="Bra009455"/>
</dbReference>
<evidence type="ECO:0000256" key="1">
    <source>
        <dbReference type="SAM" id="MobiDB-lite"/>
    </source>
</evidence>
<proteinExistence type="predicted"/>
<dbReference type="HOGENOM" id="CLU_2708331_0_0_1"/>
<reference evidence="2 3" key="2">
    <citation type="journal article" date="2018" name="Hortic Res">
        <title>Improved Brassica rapa reference genome by single-molecule sequencing and chromosome conformation capture technologies.</title>
        <authorList>
            <person name="Zhang L."/>
            <person name="Cai X."/>
            <person name="Wu J."/>
            <person name="Liu M."/>
            <person name="Grob S."/>
            <person name="Cheng F."/>
            <person name="Liang J."/>
            <person name="Cai C."/>
            <person name="Liu Z."/>
            <person name="Liu B."/>
            <person name="Wang F."/>
            <person name="Li S."/>
            <person name="Liu F."/>
            <person name="Li X."/>
            <person name="Cheng L."/>
            <person name="Yang W."/>
            <person name="Li M.H."/>
            <person name="Grossniklaus U."/>
            <person name="Zheng H."/>
            <person name="Wang X."/>
        </authorList>
    </citation>
    <scope>NUCLEOTIDE SEQUENCE [LARGE SCALE GENOMIC DNA]</scope>
    <source>
        <strain evidence="2 3">cv. Chiifu-401-42</strain>
    </source>
</reference>
<dbReference type="AlphaFoldDB" id="M4CZ08"/>
<reference evidence="2" key="3">
    <citation type="submission" date="2023-03" db="UniProtKB">
        <authorList>
            <consortium name="EnsemblPlants"/>
        </authorList>
    </citation>
    <scope>IDENTIFICATION</scope>
    <source>
        <strain evidence="2">cv. Chiifu-401-42</strain>
    </source>
</reference>
<sequence>MVLEEETAVAHRPNRFRNRSKLNHSFPKERLKDSLPVYMAAVFHAAEEVLRAFAARDNKKSDDHSQASSSFGY</sequence>
<dbReference type="Proteomes" id="UP000011750">
    <property type="component" value="Chromosome A10"/>
</dbReference>